<dbReference type="Pfam" id="PF09217">
    <property type="entry name" value="EcoRII-N"/>
    <property type="match status" value="1"/>
</dbReference>
<proteinExistence type="predicted"/>
<sequence length="166" mass="18765">MMTDYFESVRKPLTPNDVGVTGSHQAGVVIPRDPRMLAFFPPLDAGRRNPRSTIPFSDDDGREWRLNYIYYNGKILGFSTRNEYRLTGLTPFLRNHNASPGDLLELSRHPEERWGIRLITKDRPAIGNGSDSETQADKQSFPAFGVLETVTLSGTWSAVARRKNVR</sequence>
<dbReference type="RefSeq" id="WP_208739526.1">
    <property type="nucleotide sequence ID" value="NZ_CP024915.1"/>
</dbReference>
<feature type="domain" description="Restriction endonuclease type II EcoRII N-terminal" evidence="1">
    <location>
        <begin position="11"/>
        <end position="89"/>
    </location>
</feature>
<dbReference type="EMBL" id="CP024915">
    <property type="protein sequence ID" value="AUZ88406.1"/>
    <property type="molecule type" value="Genomic_DNA"/>
</dbReference>
<dbReference type="Gene3D" id="2.40.330.10">
    <property type="entry name" value="DNA-binding pseudobarrel domain"/>
    <property type="match status" value="1"/>
</dbReference>
<protein>
    <recommendedName>
        <fullName evidence="1">Restriction endonuclease type II EcoRII N-terminal domain-containing protein</fullName>
    </recommendedName>
</protein>
<name>A0A2L0UGQ1_9MICC</name>
<dbReference type="AlphaFoldDB" id="A0A2L0UGQ1"/>
<evidence type="ECO:0000313" key="2">
    <source>
        <dbReference type="EMBL" id="AUZ88406.1"/>
    </source>
</evidence>
<accession>A0A2L0UGQ1</accession>
<dbReference type="InterPro" id="IPR023372">
    <property type="entry name" value="Rest_endonuc_II_EcoRII_N"/>
</dbReference>
<dbReference type="InterPro" id="IPR015300">
    <property type="entry name" value="DNA-bd_pseudobarrel_sf"/>
</dbReference>
<dbReference type="SUPFAM" id="SSF101936">
    <property type="entry name" value="DNA-binding pseudobarrel domain"/>
    <property type="match status" value="1"/>
</dbReference>
<evidence type="ECO:0000259" key="1">
    <source>
        <dbReference type="Pfam" id="PF09217"/>
    </source>
</evidence>
<gene>
    <name evidence="2" type="ORF">CVO76_12745</name>
</gene>
<organism evidence="2 3">
    <name type="scientific">Arthrobacter agilis</name>
    <dbReference type="NCBI Taxonomy" id="37921"/>
    <lineage>
        <taxon>Bacteria</taxon>
        <taxon>Bacillati</taxon>
        <taxon>Actinomycetota</taxon>
        <taxon>Actinomycetes</taxon>
        <taxon>Micrococcales</taxon>
        <taxon>Micrococcaceae</taxon>
        <taxon>Arthrobacter</taxon>
    </lineage>
</organism>
<evidence type="ECO:0000313" key="3">
    <source>
        <dbReference type="Proteomes" id="UP000239187"/>
    </source>
</evidence>
<reference evidence="2 3" key="1">
    <citation type="submission" date="2017-11" db="EMBL/GenBank/DDBJ databases">
        <title>Draft genome of Arthrobacter agilis strain UMCV2, a plant growth-promoting rhizobacterium and biocontrol capacity of phytopathogenic fungi.</title>
        <authorList>
            <person name="Martinez-Camara R."/>
            <person name="Santoyo G."/>
            <person name="Moreno-Hagelsieb G."/>
            <person name="Valencia-Cantero E."/>
        </authorList>
    </citation>
    <scope>NUCLEOTIDE SEQUENCE [LARGE SCALE GENOMIC DNA]</scope>
    <source>
        <strain evidence="2 3">UMCV2</strain>
    </source>
</reference>
<dbReference type="Proteomes" id="UP000239187">
    <property type="component" value="Chromosome"/>
</dbReference>